<feature type="domain" description="Neurotransmitter-gated ion-channel transmembrane" evidence="8">
    <location>
        <begin position="242"/>
        <end position="350"/>
    </location>
</feature>
<name>A0ABN7A6D1_9HEMI</name>
<dbReference type="InterPro" id="IPR006201">
    <property type="entry name" value="Neur_channel"/>
</dbReference>
<evidence type="ECO:0000256" key="2">
    <source>
        <dbReference type="ARBA" id="ARBA00022692"/>
    </source>
</evidence>
<reference evidence="9 10" key="1">
    <citation type="submission" date="2023-09" db="EMBL/GenBank/DDBJ databases">
        <title>Nesidiocoris tenuis whole genome shotgun sequence.</title>
        <authorList>
            <person name="Shibata T."/>
            <person name="Shimoda M."/>
            <person name="Kobayashi T."/>
            <person name="Uehara T."/>
        </authorList>
    </citation>
    <scope>NUCLEOTIDE SEQUENCE [LARGE SCALE GENOMIC DNA]</scope>
    <source>
        <strain evidence="9 10">Japan</strain>
    </source>
</reference>
<dbReference type="Gene3D" id="1.20.58.390">
    <property type="entry name" value="Neurotransmitter-gated ion-channel transmembrane domain"/>
    <property type="match status" value="1"/>
</dbReference>
<dbReference type="InterPro" id="IPR006029">
    <property type="entry name" value="Neurotrans-gated_channel_TM"/>
</dbReference>
<dbReference type="Pfam" id="PF02931">
    <property type="entry name" value="Neur_chan_LBD"/>
    <property type="match status" value="1"/>
</dbReference>
<evidence type="ECO:0000313" key="10">
    <source>
        <dbReference type="Proteomes" id="UP001307889"/>
    </source>
</evidence>
<feature type="transmembrane region" description="Helical" evidence="5">
    <location>
        <begin position="411"/>
        <end position="435"/>
    </location>
</feature>
<comment type="subcellular location">
    <subcellularLocation>
        <location evidence="1">Membrane</location>
        <topology evidence="1">Multi-pass membrane protein</topology>
    </subcellularLocation>
</comment>
<keyword evidence="2 5" id="KW-0812">Transmembrane</keyword>
<dbReference type="PRINTS" id="PR00252">
    <property type="entry name" value="NRIONCHANNEL"/>
</dbReference>
<feature type="chain" id="PRO_5047399297" evidence="6">
    <location>
        <begin position="28"/>
        <end position="440"/>
    </location>
</feature>
<dbReference type="InterPro" id="IPR006202">
    <property type="entry name" value="Neur_chan_lig-bd"/>
</dbReference>
<proteinExistence type="predicted"/>
<gene>
    <name evidence="9" type="ORF">NTJ_00592</name>
</gene>
<dbReference type="InterPro" id="IPR038050">
    <property type="entry name" value="Neuro_actylchol_rec"/>
</dbReference>
<feature type="transmembrane region" description="Helical" evidence="5">
    <location>
        <begin position="267"/>
        <end position="285"/>
    </location>
</feature>
<keyword evidence="9" id="KW-0675">Receptor</keyword>
<evidence type="ECO:0000256" key="1">
    <source>
        <dbReference type="ARBA" id="ARBA00004141"/>
    </source>
</evidence>
<keyword evidence="3 5" id="KW-1133">Transmembrane helix</keyword>
<keyword evidence="6" id="KW-0732">Signal</keyword>
<dbReference type="Gene3D" id="2.70.170.10">
    <property type="entry name" value="Neurotransmitter-gated ion-channel ligand-binding domain"/>
    <property type="match status" value="1"/>
</dbReference>
<sequence length="440" mass="49291">MMDRSLLSVSAIVYLLVAVFGPTSIVSESSQRNKRVPLWNATNTDRLKKDLLTGYDKFARPTNHSNVTPVDFTFEVTHIHIEESKFMMTMSVFVTLTWKDDKLSWNPGDYGGITKLHVADHEVWDPDLYIMNSAVGNNIGNAMCFVYNDGIVKWRPPAQFSTFCELDLSKWPFDRHSCSISVGSLAYYDVVNFTGNTQPNYNSDWSVKSEWRISHVKTIESDNTIKYEITVERYGAAYVTTIVLPALAVVLITLATFWLPPLAHERFVLGSVTLLLLSINLAFISHKLPFMGANTPLIVVFSAVHLVMAGVSILISVVSFNLSSTKRSMPWYLQSAINGPWVAYLGLNLPSSKGRFSEESNAAGEELRGYGYDVGVRGDERRILEDSVFGDERDAGSRDTNRNRDGSCRQWFALAVMINRLAFLLYVVIFLSLGLRAACS</sequence>
<feature type="signal peptide" evidence="6">
    <location>
        <begin position="1"/>
        <end position="27"/>
    </location>
</feature>
<evidence type="ECO:0000256" key="3">
    <source>
        <dbReference type="ARBA" id="ARBA00022989"/>
    </source>
</evidence>
<dbReference type="CDD" id="cd18989">
    <property type="entry name" value="LGIC_ECD_cation"/>
    <property type="match status" value="1"/>
</dbReference>
<evidence type="ECO:0000256" key="5">
    <source>
        <dbReference type="SAM" id="Phobius"/>
    </source>
</evidence>
<dbReference type="Pfam" id="PF02932">
    <property type="entry name" value="Neur_chan_memb"/>
    <property type="match status" value="1"/>
</dbReference>
<dbReference type="SUPFAM" id="SSF90112">
    <property type="entry name" value="Neurotransmitter-gated ion-channel transmembrane pore"/>
    <property type="match status" value="1"/>
</dbReference>
<organism evidence="9 10">
    <name type="scientific">Nesidiocoris tenuis</name>
    <dbReference type="NCBI Taxonomy" id="355587"/>
    <lineage>
        <taxon>Eukaryota</taxon>
        <taxon>Metazoa</taxon>
        <taxon>Ecdysozoa</taxon>
        <taxon>Arthropoda</taxon>
        <taxon>Hexapoda</taxon>
        <taxon>Insecta</taxon>
        <taxon>Pterygota</taxon>
        <taxon>Neoptera</taxon>
        <taxon>Paraneoptera</taxon>
        <taxon>Hemiptera</taxon>
        <taxon>Heteroptera</taxon>
        <taxon>Panheteroptera</taxon>
        <taxon>Cimicomorpha</taxon>
        <taxon>Miridae</taxon>
        <taxon>Dicyphina</taxon>
        <taxon>Nesidiocoris</taxon>
    </lineage>
</organism>
<dbReference type="Proteomes" id="UP001307889">
    <property type="component" value="Chromosome 1"/>
</dbReference>
<feature type="transmembrane region" description="Helical" evidence="5">
    <location>
        <begin position="236"/>
        <end position="260"/>
    </location>
</feature>
<evidence type="ECO:0000256" key="6">
    <source>
        <dbReference type="SAM" id="SignalP"/>
    </source>
</evidence>
<evidence type="ECO:0000313" key="9">
    <source>
        <dbReference type="EMBL" id="BES87786.1"/>
    </source>
</evidence>
<accession>A0ABN7A6D1</accession>
<dbReference type="InterPro" id="IPR036734">
    <property type="entry name" value="Neur_chan_lig-bd_sf"/>
</dbReference>
<feature type="domain" description="Neurotransmitter-gated ion-channel ligand-binding" evidence="7">
    <location>
        <begin position="45"/>
        <end position="217"/>
    </location>
</feature>
<dbReference type="SUPFAM" id="SSF63712">
    <property type="entry name" value="Nicotinic receptor ligand binding domain-like"/>
    <property type="match status" value="1"/>
</dbReference>
<evidence type="ECO:0000259" key="7">
    <source>
        <dbReference type="Pfam" id="PF02931"/>
    </source>
</evidence>
<keyword evidence="10" id="KW-1185">Reference proteome</keyword>
<evidence type="ECO:0000259" key="8">
    <source>
        <dbReference type="Pfam" id="PF02932"/>
    </source>
</evidence>
<evidence type="ECO:0000256" key="4">
    <source>
        <dbReference type="ARBA" id="ARBA00023136"/>
    </source>
</evidence>
<dbReference type="PANTHER" id="PTHR18945">
    <property type="entry name" value="NEUROTRANSMITTER GATED ION CHANNEL"/>
    <property type="match status" value="1"/>
</dbReference>
<feature type="transmembrane region" description="Helical" evidence="5">
    <location>
        <begin position="297"/>
        <end position="322"/>
    </location>
</feature>
<dbReference type="InterPro" id="IPR036719">
    <property type="entry name" value="Neuro-gated_channel_TM_sf"/>
</dbReference>
<protein>
    <submittedName>
        <fullName evidence="9">Acetylcholine receptor subunit</fullName>
    </submittedName>
</protein>
<dbReference type="EMBL" id="AP028909">
    <property type="protein sequence ID" value="BES87786.1"/>
    <property type="molecule type" value="Genomic_DNA"/>
</dbReference>
<keyword evidence="4 5" id="KW-0472">Membrane</keyword>